<dbReference type="InterPro" id="IPR000600">
    <property type="entry name" value="ROK"/>
</dbReference>
<dbReference type="PANTHER" id="PTHR18964">
    <property type="entry name" value="ROK (REPRESSOR, ORF, KINASE) FAMILY"/>
    <property type="match status" value="1"/>
</dbReference>
<dbReference type="Gene3D" id="3.30.420.40">
    <property type="match status" value="3"/>
</dbReference>
<dbReference type="Pfam" id="PF00480">
    <property type="entry name" value="ROK"/>
    <property type="match status" value="1"/>
</dbReference>
<accession>A0ABT2JPQ6</accession>
<reference evidence="3 4" key="1">
    <citation type="submission" date="2021-10" db="EMBL/GenBank/DDBJ databases">
        <title>Streptomyces gossypii sp. nov., isolated from soil collected from cotton field.</title>
        <authorList>
            <person name="Ge X."/>
            <person name="Chen X."/>
            <person name="Liu W."/>
        </authorList>
    </citation>
    <scope>NUCLEOTIDE SEQUENCE [LARGE SCALE GENOMIC DNA]</scope>
    <source>
        <strain evidence="3 4">N2-109</strain>
    </source>
</reference>
<gene>
    <name evidence="3" type="ORF">LHJ74_08010</name>
</gene>
<evidence type="ECO:0000256" key="1">
    <source>
        <dbReference type="ARBA" id="ARBA00006479"/>
    </source>
</evidence>
<dbReference type="SUPFAM" id="SSF53067">
    <property type="entry name" value="Actin-like ATPase domain"/>
    <property type="match status" value="1"/>
</dbReference>
<name>A0ABT2JPQ6_9ACTN</name>
<comment type="caution">
    <text evidence="3">The sequence shown here is derived from an EMBL/GenBank/DDBJ whole genome shotgun (WGS) entry which is preliminary data.</text>
</comment>
<feature type="region of interest" description="Disordered" evidence="2">
    <location>
        <begin position="353"/>
        <end position="382"/>
    </location>
</feature>
<dbReference type="InterPro" id="IPR036388">
    <property type="entry name" value="WH-like_DNA-bd_sf"/>
</dbReference>
<organism evidence="3 4">
    <name type="scientific">Streptomyces gossypii</name>
    <dbReference type="NCBI Taxonomy" id="2883101"/>
    <lineage>
        <taxon>Bacteria</taxon>
        <taxon>Bacillati</taxon>
        <taxon>Actinomycetota</taxon>
        <taxon>Actinomycetes</taxon>
        <taxon>Kitasatosporales</taxon>
        <taxon>Streptomycetaceae</taxon>
        <taxon>Streptomyces</taxon>
    </lineage>
</organism>
<dbReference type="PANTHER" id="PTHR18964:SF149">
    <property type="entry name" value="BIFUNCTIONAL UDP-N-ACETYLGLUCOSAMINE 2-EPIMERASE_N-ACETYLMANNOSAMINE KINASE"/>
    <property type="match status" value="1"/>
</dbReference>
<dbReference type="EMBL" id="JAJAGO010000003">
    <property type="protein sequence ID" value="MCT2589857.1"/>
    <property type="molecule type" value="Genomic_DNA"/>
</dbReference>
<evidence type="ECO:0000313" key="3">
    <source>
        <dbReference type="EMBL" id="MCT2589857.1"/>
    </source>
</evidence>
<feature type="region of interest" description="Disordered" evidence="2">
    <location>
        <begin position="175"/>
        <end position="236"/>
    </location>
</feature>
<proteinExistence type="inferred from homology"/>
<evidence type="ECO:0000256" key="2">
    <source>
        <dbReference type="SAM" id="MobiDB-lite"/>
    </source>
</evidence>
<sequence length="526" mass="53436">MDSARTSGDLREHNRVRLLRAVHDCGATRTRSQLTRDLALTRGTASVLVAGLGADELLGEAPATAHTRGRPTQVPGPHPHGPVALAVDLREDSWELAVCELGGRAAVVENQPHDGTPDGALLPLAAAVRERLERLGPRVVGVGMSVAGPVRDGTLLDIAHLGWRDIDVAARMNLPGRQAQGGSGPGISTPQAGDASQAEARPRTGRTRAPETTRRAAVPGDTGSRRSTGQAPAAVPLHIGNDARLAGLAEARRGGLQGVRVGLHLHIAFDLGGALLVDGKLLHGDSGTTGEFGHLPLTGNQEPCRCGATGCWGLDVGGNALLRHMGLAAGGGRGWDAAERILAEAGRAAATRDAATEAAATDAAGPDAASPDAASPDAAGTGHATATTAVTANARALGTGIGALINGLDPEAVTLSGLGVELHALARDTLHAACTDSLMAFRRDRPRPVRIAASSLGRHGPLTGAMESVFDAFLSPEGLAAWRTARDAGTVRLAPEAPGAPEAADVPQRTDTPPGASAASGRVRPA</sequence>
<protein>
    <submittedName>
        <fullName evidence="3">ROK family protein</fullName>
    </submittedName>
</protein>
<comment type="similarity">
    <text evidence="1">Belongs to the ROK (NagC/XylR) family.</text>
</comment>
<keyword evidence="4" id="KW-1185">Reference proteome</keyword>
<feature type="region of interest" description="Disordered" evidence="2">
    <location>
        <begin position="494"/>
        <end position="526"/>
    </location>
</feature>
<dbReference type="Gene3D" id="1.10.10.10">
    <property type="entry name" value="Winged helix-like DNA-binding domain superfamily/Winged helix DNA-binding domain"/>
    <property type="match status" value="1"/>
</dbReference>
<feature type="compositionally biased region" description="Low complexity" evidence="2">
    <location>
        <begin position="494"/>
        <end position="504"/>
    </location>
</feature>
<dbReference type="RefSeq" id="WP_260216898.1">
    <property type="nucleotide sequence ID" value="NZ_JAJAGO010000003.1"/>
</dbReference>
<evidence type="ECO:0000313" key="4">
    <source>
        <dbReference type="Proteomes" id="UP001156389"/>
    </source>
</evidence>
<dbReference type="InterPro" id="IPR043129">
    <property type="entry name" value="ATPase_NBD"/>
</dbReference>
<dbReference type="Proteomes" id="UP001156389">
    <property type="component" value="Unassembled WGS sequence"/>
</dbReference>